<feature type="region of interest" description="Disordered" evidence="5">
    <location>
        <begin position="1"/>
        <end position="30"/>
    </location>
</feature>
<evidence type="ECO:0000256" key="2">
    <source>
        <dbReference type="ARBA" id="ARBA00023015"/>
    </source>
</evidence>
<keyword evidence="2" id="KW-0805">Transcription regulation</keyword>
<feature type="compositionally biased region" description="Pro residues" evidence="5">
    <location>
        <begin position="9"/>
        <end position="19"/>
    </location>
</feature>
<dbReference type="Pfam" id="PF12767">
    <property type="entry name" value="SAGA-Tad1"/>
    <property type="match status" value="1"/>
</dbReference>
<dbReference type="PANTHER" id="PTHR21277">
    <property type="entry name" value="TRANSCRIPTIONAL ADAPTER 1"/>
    <property type="match status" value="1"/>
</dbReference>
<keyword evidence="4" id="KW-0539">Nucleus</keyword>
<keyword evidence="3" id="KW-0804">Transcription</keyword>
<reference evidence="6 7" key="1">
    <citation type="submission" date="2023-08" db="EMBL/GenBank/DDBJ databases">
        <title>Annotated Genome Sequence of Vanrija albida AlHP1.</title>
        <authorList>
            <person name="Herzog R."/>
        </authorList>
    </citation>
    <scope>NUCLEOTIDE SEQUENCE [LARGE SCALE GENOMIC DNA]</scope>
    <source>
        <strain evidence="6 7">AlHP1</strain>
    </source>
</reference>
<comment type="caution">
    <text evidence="6">The sequence shown here is derived from an EMBL/GenBank/DDBJ whole genome shotgun (WGS) entry which is preliminary data.</text>
</comment>
<dbReference type="EMBL" id="JBBXJM010000005">
    <property type="protein sequence ID" value="KAL1407653.1"/>
    <property type="molecule type" value="Genomic_DNA"/>
</dbReference>
<feature type="region of interest" description="Disordered" evidence="5">
    <location>
        <begin position="277"/>
        <end position="298"/>
    </location>
</feature>
<feature type="compositionally biased region" description="Polar residues" evidence="5">
    <location>
        <begin position="99"/>
        <end position="110"/>
    </location>
</feature>
<evidence type="ECO:0000256" key="4">
    <source>
        <dbReference type="ARBA" id="ARBA00023242"/>
    </source>
</evidence>
<evidence type="ECO:0000256" key="5">
    <source>
        <dbReference type="SAM" id="MobiDB-lite"/>
    </source>
</evidence>
<protein>
    <recommendedName>
        <fullName evidence="8">Transcriptional coactivator HFI1/ADA1</fullName>
    </recommendedName>
</protein>
<feature type="region of interest" description="Disordered" evidence="5">
    <location>
        <begin position="365"/>
        <end position="388"/>
    </location>
</feature>
<evidence type="ECO:0008006" key="8">
    <source>
        <dbReference type="Google" id="ProtNLM"/>
    </source>
</evidence>
<evidence type="ECO:0000313" key="6">
    <source>
        <dbReference type="EMBL" id="KAL1407653.1"/>
    </source>
</evidence>
<comment type="subcellular location">
    <subcellularLocation>
        <location evidence="1">Nucleus</location>
    </subcellularLocation>
</comment>
<dbReference type="RefSeq" id="XP_069207597.1">
    <property type="nucleotide sequence ID" value="XM_069355526.1"/>
</dbReference>
<proteinExistence type="predicted"/>
<keyword evidence="7" id="KW-1185">Reference proteome</keyword>
<name>A0ABR3PZ42_9TREE</name>
<evidence type="ECO:0000256" key="3">
    <source>
        <dbReference type="ARBA" id="ARBA00023163"/>
    </source>
</evidence>
<dbReference type="InterPro" id="IPR024738">
    <property type="entry name" value="Hfi1/Tada1"/>
</dbReference>
<organism evidence="6 7">
    <name type="scientific">Vanrija albida</name>
    <dbReference type="NCBI Taxonomy" id="181172"/>
    <lineage>
        <taxon>Eukaryota</taxon>
        <taxon>Fungi</taxon>
        <taxon>Dikarya</taxon>
        <taxon>Basidiomycota</taxon>
        <taxon>Agaricomycotina</taxon>
        <taxon>Tremellomycetes</taxon>
        <taxon>Trichosporonales</taxon>
        <taxon>Trichosporonaceae</taxon>
        <taxon>Vanrija</taxon>
    </lineage>
</organism>
<dbReference type="Proteomes" id="UP001565368">
    <property type="component" value="Unassembled WGS sequence"/>
</dbReference>
<dbReference type="PANTHER" id="PTHR21277:SF5">
    <property type="entry name" value="TRANSCRIPTIONAL ADAPTER 1"/>
    <property type="match status" value="1"/>
</dbReference>
<feature type="compositionally biased region" description="Low complexity" evidence="5">
    <location>
        <begin position="20"/>
        <end position="29"/>
    </location>
</feature>
<gene>
    <name evidence="6" type="ORF">Q8F55_007086</name>
</gene>
<feature type="region of interest" description="Disordered" evidence="5">
    <location>
        <begin position="160"/>
        <end position="181"/>
    </location>
</feature>
<accession>A0ABR3PZ42</accession>
<feature type="region of interest" description="Disordered" evidence="5">
    <location>
        <begin position="99"/>
        <end position="122"/>
    </location>
</feature>
<evidence type="ECO:0000256" key="1">
    <source>
        <dbReference type="ARBA" id="ARBA00004123"/>
    </source>
</evidence>
<sequence length="467" mass="50446">MTPASYHPGPRPTPAPTPANAPTSTTLPPFHRIDTHQIKQQLHDALGEAGLPYWKALNGYLLGQVGRDELTALVRGWLKGKNLTLHNQLLYSLLHNASSPQISHEPTSPLNMRKRRRGGLDAPDFDSDESFIESKERVYHWVMGLGGKERGRVRRTIKAHDEDEDAQGETEGAVANGDYDPAPDRKRQWSAFQSTTQPPLAESAHLLPSSNQLAMRLGQVAKSYDLELPADSSREVGEFLGVGLNAHLGDVLHSVVHLTGRERPGFDTIHVPQGIKQPNGLQANGDAPETPAKDTDNLPPPSLQTLQYLFTMVPSLHPQASPTLYKLESSLTISEVEAATPPTEKKDDRATDLQRRAAALVGLVTPGPTAAPLPSTTPQKASGAVPGTVATLSTSPVKAGSTLRAVPGQGRADAVSNTLINTGLLKIDKAGRGDEPVGTEADRKREKKHNLHWKYEDPAIILKDVLG</sequence>
<dbReference type="GeneID" id="95988129"/>
<evidence type="ECO:0000313" key="7">
    <source>
        <dbReference type="Proteomes" id="UP001565368"/>
    </source>
</evidence>